<evidence type="ECO:0000313" key="5">
    <source>
        <dbReference type="EMBL" id="OGM32946.1"/>
    </source>
</evidence>
<dbReference type="SUPFAM" id="SSF140931">
    <property type="entry name" value="Fic-like"/>
    <property type="match status" value="1"/>
</dbReference>
<dbReference type="PANTHER" id="PTHR13504">
    <property type="entry name" value="FIDO DOMAIN-CONTAINING PROTEIN DDB_G0283145"/>
    <property type="match status" value="1"/>
</dbReference>
<dbReference type="Gene3D" id="1.10.10.10">
    <property type="entry name" value="Winged helix-like DNA-binding domain superfamily/Winged helix DNA-binding domain"/>
    <property type="match status" value="1"/>
</dbReference>
<dbReference type="PANTHER" id="PTHR13504:SF38">
    <property type="entry name" value="FIDO DOMAIN-CONTAINING PROTEIN"/>
    <property type="match status" value="1"/>
</dbReference>
<proteinExistence type="predicted"/>
<feature type="domain" description="Fido" evidence="4">
    <location>
        <begin position="95"/>
        <end position="237"/>
    </location>
</feature>
<dbReference type="InterPro" id="IPR036388">
    <property type="entry name" value="WH-like_DNA-bd_sf"/>
</dbReference>
<name>A0A1F7Z003_9BACT</name>
<dbReference type="InterPro" id="IPR003812">
    <property type="entry name" value="Fido"/>
</dbReference>
<accession>A0A1F7Z003</accession>
<feature type="site" description="Important for autoinhibition of adenylyltransferase activity" evidence="3">
    <location>
        <position position="56"/>
    </location>
</feature>
<evidence type="ECO:0000259" key="4">
    <source>
        <dbReference type="PROSITE" id="PS51459"/>
    </source>
</evidence>
<dbReference type="InterPro" id="IPR036597">
    <property type="entry name" value="Fido-like_dom_sf"/>
</dbReference>
<feature type="binding site" evidence="2">
    <location>
        <begin position="217"/>
        <end position="218"/>
    </location>
    <ligand>
        <name>ATP</name>
        <dbReference type="ChEBI" id="CHEBI:30616"/>
    </ligand>
</feature>
<gene>
    <name evidence="5" type="ORF">A2803_05120</name>
</gene>
<keyword evidence="2" id="KW-0067">ATP-binding</keyword>
<evidence type="ECO:0000256" key="3">
    <source>
        <dbReference type="PIRSR" id="PIRSR640198-3"/>
    </source>
</evidence>
<dbReference type="PROSITE" id="PS51459">
    <property type="entry name" value="FIDO"/>
    <property type="match status" value="1"/>
</dbReference>
<evidence type="ECO:0000256" key="2">
    <source>
        <dbReference type="PIRSR" id="PIRSR640198-2"/>
    </source>
</evidence>
<protein>
    <recommendedName>
        <fullName evidence="4">Fido domain-containing protein</fullName>
    </recommendedName>
</protein>
<dbReference type="AlphaFoldDB" id="A0A1F7Z003"/>
<dbReference type="EMBL" id="MGGP01000011">
    <property type="protein sequence ID" value="OGM32946.1"/>
    <property type="molecule type" value="Genomic_DNA"/>
</dbReference>
<dbReference type="GO" id="GO:0005524">
    <property type="term" value="F:ATP binding"/>
    <property type="evidence" value="ECO:0007669"/>
    <property type="project" value="UniProtKB-KW"/>
</dbReference>
<dbReference type="Pfam" id="PF02661">
    <property type="entry name" value="Fic"/>
    <property type="match status" value="1"/>
</dbReference>
<dbReference type="InterPro" id="IPR036390">
    <property type="entry name" value="WH_DNA-bd_sf"/>
</dbReference>
<dbReference type="SUPFAM" id="SSF46785">
    <property type="entry name" value="Winged helix' DNA-binding domain"/>
    <property type="match status" value="1"/>
</dbReference>
<reference evidence="5 6" key="1">
    <citation type="journal article" date="2016" name="Nat. Commun.">
        <title>Thousands of microbial genomes shed light on interconnected biogeochemical processes in an aquifer system.</title>
        <authorList>
            <person name="Anantharaman K."/>
            <person name="Brown C.T."/>
            <person name="Hug L.A."/>
            <person name="Sharon I."/>
            <person name="Castelle C.J."/>
            <person name="Probst A.J."/>
            <person name="Thomas B.C."/>
            <person name="Singh A."/>
            <person name="Wilkins M.J."/>
            <person name="Karaoz U."/>
            <person name="Brodie E.L."/>
            <person name="Williams K.H."/>
            <person name="Hubbard S.S."/>
            <person name="Banfield J.F."/>
        </authorList>
    </citation>
    <scope>NUCLEOTIDE SEQUENCE [LARGE SCALE GENOMIC DNA]</scope>
</reference>
<dbReference type="Proteomes" id="UP000178870">
    <property type="component" value="Unassembled WGS sequence"/>
</dbReference>
<dbReference type="Gene3D" id="1.10.3290.10">
    <property type="entry name" value="Fido-like domain"/>
    <property type="match status" value="1"/>
</dbReference>
<feature type="binding site" evidence="2">
    <location>
        <begin position="179"/>
        <end position="186"/>
    </location>
    <ligand>
        <name>ATP</name>
        <dbReference type="ChEBI" id="CHEBI:30616"/>
    </ligand>
</feature>
<evidence type="ECO:0000256" key="1">
    <source>
        <dbReference type="PIRSR" id="PIRSR640198-1"/>
    </source>
</evidence>
<feature type="active site" evidence="1">
    <location>
        <position position="175"/>
    </location>
</feature>
<organism evidence="5 6">
    <name type="scientific">Candidatus Woesebacteria bacterium RIFCSPHIGHO2_01_FULL_44_21</name>
    <dbReference type="NCBI Taxonomy" id="1802503"/>
    <lineage>
        <taxon>Bacteria</taxon>
        <taxon>Candidatus Woeseibacteriota</taxon>
    </lineage>
</organism>
<dbReference type="InterPro" id="IPR040198">
    <property type="entry name" value="Fido_containing"/>
</dbReference>
<keyword evidence="2" id="KW-0547">Nucleotide-binding</keyword>
<evidence type="ECO:0000313" key="6">
    <source>
        <dbReference type="Proteomes" id="UP000178870"/>
    </source>
</evidence>
<sequence length="323" mass="37090">MLIPPRYRLIPEITQLLSSIEASREVIEAIAIPPEIENNIRRKSTLKSALFSARVEGNPLTLDELARSSETQKKLEVMNILKAMNFINEQPGRDVTSKDILKLHEIAMKGLTESGAFRTNMEAIFNAAGIAVYMPPPPKQIPALITRLIKYINSDREKLTPVKAVLAHFTFEKIHPFLDGSGRVGRLLMQKILIQGGYGMKGLLSLEEYIDEHRSEYYRMLEEPEKDATDYLVFMLTAIDETGKKARELVMQKQEAEVTDYLLPRRAEIYNIIKDHKLVQFDLLRRRFAKVNERTLRYDLKKLADQGLIRKRGATRGVYYEVV</sequence>
<comment type="caution">
    <text evidence="5">The sequence shown here is derived from an EMBL/GenBank/DDBJ whole genome shotgun (WGS) entry which is preliminary data.</text>
</comment>